<accession>A0AAD1Y3V6</accession>
<dbReference type="AlphaFoldDB" id="A0AAD1Y3V6"/>
<keyword evidence="1" id="KW-0472">Membrane</keyword>
<feature type="transmembrane region" description="Helical" evidence="1">
    <location>
        <begin position="6"/>
        <end position="28"/>
    </location>
</feature>
<comment type="caution">
    <text evidence="2">The sequence shown here is derived from an EMBL/GenBank/DDBJ whole genome shotgun (WGS) entry which is preliminary data.</text>
</comment>
<dbReference type="EMBL" id="CAMPGE010024553">
    <property type="protein sequence ID" value="CAI2382382.1"/>
    <property type="molecule type" value="Genomic_DNA"/>
</dbReference>
<sequence>MLCVWGKFLVGLVCIRSCFLLFLLKVLCYLARFVEETINFTENIGLTAMCLLFHRFSLKLF</sequence>
<organism evidence="2 3">
    <name type="scientific">Euplotes crassus</name>
    <dbReference type="NCBI Taxonomy" id="5936"/>
    <lineage>
        <taxon>Eukaryota</taxon>
        <taxon>Sar</taxon>
        <taxon>Alveolata</taxon>
        <taxon>Ciliophora</taxon>
        <taxon>Intramacronucleata</taxon>
        <taxon>Spirotrichea</taxon>
        <taxon>Hypotrichia</taxon>
        <taxon>Euplotida</taxon>
        <taxon>Euplotidae</taxon>
        <taxon>Moneuplotes</taxon>
    </lineage>
</organism>
<evidence type="ECO:0000313" key="3">
    <source>
        <dbReference type="Proteomes" id="UP001295684"/>
    </source>
</evidence>
<gene>
    <name evidence="2" type="ORF">ECRASSUSDP1_LOCUS23854</name>
</gene>
<keyword evidence="1" id="KW-1133">Transmembrane helix</keyword>
<dbReference type="Proteomes" id="UP001295684">
    <property type="component" value="Unassembled WGS sequence"/>
</dbReference>
<proteinExistence type="predicted"/>
<keyword evidence="1" id="KW-0812">Transmembrane</keyword>
<protein>
    <submittedName>
        <fullName evidence="2">Uncharacterized protein</fullName>
    </submittedName>
</protein>
<evidence type="ECO:0000256" key="1">
    <source>
        <dbReference type="SAM" id="Phobius"/>
    </source>
</evidence>
<keyword evidence="3" id="KW-1185">Reference proteome</keyword>
<evidence type="ECO:0000313" key="2">
    <source>
        <dbReference type="EMBL" id="CAI2382382.1"/>
    </source>
</evidence>
<name>A0AAD1Y3V6_EUPCR</name>
<reference evidence="2" key="1">
    <citation type="submission" date="2023-07" db="EMBL/GenBank/DDBJ databases">
        <authorList>
            <consortium name="AG Swart"/>
            <person name="Singh M."/>
            <person name="Singh A."/>
            <person name="Seah K."/>
            <person name="Emmerich C."/>
        </authorList>
    </citation>
    <scope>NUCLEOTIDE SEQUENCE</scope>
    <source>
        <strain evidence="2">DP1</strain>
    </source>
</reference>